<gene>
    <name evidence="1" type="ORF">KL86DPRO_50268</name>
</gene>
<proteinExistence type="predicted"/>
<dbReference type="AlphaFoldDB" id="A0A212KDG2"/>
<sequence>MTVRATSTNANYLNAYSMYQDLYAKNTKTSDSNTAIAGNYTTSGTQATSGLLTAQGRDELSKALDAMKKAGYTRFTFNDVEDYRKNLESEFSKTVKADLKEMGVDPDITFNLVLDANGNLKVISDHADKAAVEAYFEDNPEMVDVFKHIQALSNLKKAQSRAPDQAAEFTRNMKLSLQAEAVQAFFAATDNNGADYFSQIATFGSNDATSFLLGLNQSV</sequence>
<dbReference type="EMBL" id="FLUQ01000005">
    <property type="protein sequence ID" value="SBW09760.1"/>
    <property type="molecule type" value="Genomic_DNA"/>
</dbReference>
<name>A0A212KDG2_9DELT</name>
<protein>
    <submittedName>
        <fullName evidence="1">Uncharacterized protein</fullName>
    </submittedName>
</protein>
<evidence type="ECO:0000313" key="1">
    <source>
        <dbReference type="EMBL" id="SBW09760.1"/>
    </source>
</evidence>
<reference evidence="1" key="1">
    <citation type="submission" date="2016-04" db="EMBL/GenBank/DDBJ databases">
        <authorList>
            <person name="Evans L.H."/>
            <person name="Alamgir A."/>
            <person name="Owens N."/>
            <person name="Weber N.D."/>
            <person name="Virtaneva K."/>
            <person name="Barbian K."/>
            <person name="Babar A."/>
            <person name="Rosenke K."/>
        </authorList>
    </citation>
    <scope>NUCLEOTIDE SEQUENCE</scope>
    <source>
        <strain evidence="1">86</strain>
    </source>
</reference>
<accession>A0A212KDG2</accession>
<organism evidence="1">
    <name type="scientific">uncultured delta proteobacterium</name>
    <dbReference type="NCBI Taxonomy" id="34034"/>
    <lineage>
        <taxon>Bacteria</taxon>
        <taxon>Deltaproteobacteria</taxon>
        <taxon>environmental samples</taxon>
    </lineage>
</organism>